<dbReference type="OrthoDB" id="6357664at2759"/>
<dbReference type="RefSeq" id="XP_018327404.1">
    <property type="nucleotide sequence ID" value="XM_018471902.1"/>
</dbReference>
<keyword evidence="1" id="KW-0812">Transmembrane</keyword>
<dbReference type="InParanoid" id="A0A1W4WU48"/>
<dbReference type="KEGG" id="apln:108738472"/>
<organism evidence="2 3">
    <name type="scientific">Agrilus planipennis</name>
    <name type="common">Emerald ash borer</name>
    <name type="synonym">Agrilus marcopoli</name>
    <dbReference type="NCBI Taxonomy" id="224129"/>
    <lineage>
        <taxon>Eukaryota</taxon>
        <taxon>Metazoa</taxon>
        <taxon>Ecdysozoa</taxon>
        <taxon>Arthropoda</taxon>
        <taxon>Hexapoda</taxon>
        <taxon>Insecta</taxon>
        <taxon>Pterygota</taxon>
        <taxon>Neoptera</taxon>
        <taxon>Endopterygota</taxon>
        <taxon>Coleoptera</taxon>
        <taxon>Polyphaga</taxon>
        <taxon>Elateriformia</taxon>
        <taxon>Buprestoidea</taxon>
        <taxon>Buprestidae</taxon>
        <taxon>Agrilinae</taxon>
        <taxon>Agrilus</taxon>
    </lineage>
</organism>
<evidence type="ECO:0000313" key="3">
    <source>
        <dbReference type="RefSeq" id="XP_018327404.1"/>
    </source>
</evidence>
<reference evidence="3" key="1">
    <citation type="submission" date="2025-08" db="UniProtKB">
        <authorList>
            <consortium name="RefSeq"/>
        </authorList>
    </citation>
    <scope>IDENTIFICATION</scope>
    <source>
        <tissue evidence="3">Entire body</tissue>
    </source>
</reference>
<accession>A0A1W4WU48</accession>
<sequence>MKQSFIRRTDLELFTVYVLPSYQVIVIRTMVHQQLVSNKFLIFSIFFTCVLFATVGAKKVNCKKYVYAPICRGVAAKRSLKENWHKMYRPNHALFSPNIDTVIQSGGANKESPHNSILISRLMKQASRPFSDYNSL</sequence>
<feature type="transmembrane region" description="Helical" evidence="1">
    <location>
        <begin position="12"/>
        <end position="31"/>
    </location>
</feature>
<dbReference type="GeneID" id="108738472"/>
<dbReference type="Proteomes" id="UP000192223">
    <property type="component" value="Unplaced"/>
</dbReference>
<name>A0A1W4WU48_AGRPL</name>
<gene>
    <name evidence="3" type="primary">LOC108738472</name>
</gene>
<keyword evidence="1" id="KW-0472">Membrane</keyword>
<evidence type="ECO:0000313" key="2">
    <source>
        <dbReference type="Proteomes" id="UP000192223"/>
    </source>
</evidence>
<dbReference type="AlphaFoldDB" id="A0A1W4WU48"/>
<proteinExistence type="predicted"/>
<keyword evidence="1" id="KW-1133">Transmembrane helix</keyword>
<protein>
    <submittedName>
        <fullName evidence="3">Uncharacterized protein LOC108738472 isoform X1</fullName>
    </submittedName>
</protein>
<feature type="transmembrane region" description="Helical" evidence="1">
    <location>
        <begin position="37"/>
        <end position="57"/>
    </location>
</feature>
<keyword evidence="2" id="KW-1185">Reference proteome</keyword>
<evidence type="ECO:0000256" key="1">
    <source>
        <dbReference type="SAM" id="Phobius"/>
    </source>
</evidence>